<dbReference type="Gene3D" id="3.40.50.1820">
    <property type="entry name" value="alpha/beta hydrolase"/>
    <property type="match status" value="1"/>
</dbReference>
<proteinExistence type="inferred from homology"/>
<organism evidence="3 4">
    <name type="scientific">Streptomyces clavuligerus</name>
    <dbReference type="NCBI Taxonomy" id="1901"/>
    <lineage>
        <taxon>Bacteria</taxon>
        <taxon>Bacillati</taxon>
        <taxon>Actinomycetota</taxon>
        <taxon>Actinomycetes</taxon>
        <taxon>Kitasatosporales</taxon>
        <taxon>Streptomycetaceae</taxon>
        <taxon>Streptomyces</taxon>
    </lineage>
</organism>
<reference evidence="3 4" key="1">
    <citation type="journal article" date="2010" name="Genome Biol. Evol.">
        <title>The sequence of a 1.8-mb bacterial linear plasmid reveals a rich evolutionary reservoir of secondary metabolic pathways.</title>
        <authorList>
            <person name="Medema M.H."/>
            <person name="Trefzer A."/>
            <person name="Kovalchuk A."/>
            <person name="van den Berg M."/>
            <person name="Mueller U."/>
            <person name="Heijne W."/>
            <person name="Wu L."/>
            <person name="Alam M.T."/>
            <person name="Ronning C.M."/>
            <person name="Nierman W.C."/>
            <person name="Bovenberg R.A.L."/>
            <person name="Breitling R."/>
            <person name="Takano E."/>
        </authorList>
    </citation>
    <scope>NUCLEOTIDE SEQUENCE [LARGE SCALE GENOMIC DNA]</scope>
    <source>
        <strain evidence="4">ATCC 27064 / DSM 738 / JCM 4710 / NBRC 13307 / NCIMB 12785 / NRRL 3585 / VKM Ac-602</strain>
    </source>
</reference>
<dbReference type="PANTHER" id="PTHR11487:SF0">
    <property type="entry name" value="S-ACYL FATTY ACID SYNTHASE THIOESTERASE, MEDIUM CHAIN"/>
    <property type="match status" value="1"/>
</dbReference>
<dbReference type="Proteomes" id="UP000002357">
    <property type="component" value="Chromosome"/>
</dbReference>
<protein>
    <submittedName>
        <fullName evidence="3">Thioesterase domain protein</fullName>
    </submittedName>
</protein>
<dbReference type="SUPFAM" id="SSF53474">
    <property type="entry name" value="alpha/beta-Hydrolases"/>
    <property type="match status" value="1"/>
</dbReference>
<comment type="similarity">
    <text evidence="1">Belongs to the thioesterase family.</text>
</comment>
<dbReference type="InterPro" id="IPR012223">
    <property type="entry name" value="TEII"/>
</dbReference>
<dbReference type="eggNOG" id="COG3208">
    <property type="taxonomic scope" value="Bacteria"/>
</dbReference>
<dbReference type="InterPro" id="IPR029058">
    <property type="entry name" value="AB_hydrolase_fold"/>
</dbReference>
<dbReference type="InterPro" id="IPR001031">
    <property type="entry name" value="Thioesterase"/>
</dbReference>
<dbReference type="STRING" id="1901.BB341_25480"/>
<evidence type="ECO:0000259" key="2">
    <source>
        <dbReference type="Pfam" id="PF00975"/>
    </source>
</evidence>
<dbReference type="Pfam" id="PF00975">
    <property type="entry name" value="Thioesterase"/>
    <property type="match status" value="1"/>
</dbReference>
<evidence type="ECO:0000313" key="3">
    <source>
        <dbReference type="EMBL" id="EFG05554.1"/>
    </source>
</evidence>
<dbReference type="PANTHER" id="PTHR11487">
    <property type="entry name" value="THIOESTERASE"/>
    <property type="match status" value="1"/>
</dbReference>
<evidence type="ECO:0000313" key="4">
    <source>
        <dbReference type="Proteomes" id="UP000002357"/>
    </source>
</evidence>
<name>E2Q9D4_STRCL</name>
<evidence type="ECO:0000256" key="1">
    <source>
        <dbReference type="ARBA" id="ARBA00007169"/>
    </source>
</evidence>
<dbReference type="EMBL" id="CM000913">
    <property type="protein sequence ID" value="EFG05554.1"/>
    <property type="molecule type" value="Genomic_DNA"/>
</dbReference>
<feature type="domain" description="Thioesterase" evidence="2">
    <location>
        <begin position="146"/>
        <end position="366"/>
    </location>
</feature>
<gene>
    <name evidence="3" type="ORF">SCLAV_0478</name>
</gene>
<accession>E2Q9D4</accession>
<dbReference type="GO" id="GO:0008610">
    <property type="term" value="P:lipid biosynthetic process"/>
    <property type="evidence" value="ECO:0007669"/>
    <property type="project" value="TreeGrafter"/>
</dbReference>
<dbReference type="AlphaFoldDB" id="E2Q9D4"/>
<keyword evidence="4" id="KW-1185">Reference proteome</keyword>
<sequence length="391" mass="41060">MEHIGPFRTTAQAMVPGNPPAVPGLAVLAAPAPGRRPPAVARGAQGTVTGRLAALKHRCRIWTGVGRLPLRTGVRGGPVGGHAAPPLSACRACAPARPTAPPGAPLGTAHLRPGPPGGHRAPRGDPGIMTRYLRRGGPAADGDRLRIFCFPYAGGGASAYAGWQRRLGPTVDVQPVQLPGREGRMADPRFTDLRALVADLDEQLGPALDGPHVLYGHSMGALVAFALTQRRHALGRPLPQALLLSAHRAPHLPPPVIISGRVENDDELVHGLATLGGLPAALLERPDWLAALLPVVRGDLKICASSGEVERLPVPVPIHTFAGVDDQLVTPREIREWGAYTTASSESRVLPGGHFFIREQEAVFLEHLAGVLRPYEDASGHRPPALVGAAD</sequence>